<sequence length="248" mass="28696">MYTHKTKGYSVVMTLIAILSILSLQLKSQERFNVFARAGVNQLYVDSHVNINNHEAYITANEVDLDNPIFYGIEVSYNLAPNWRINGRVDVSTEYSLTFFNFTNKYVLSHNRNIEELIKYKFAPVFFDFSFGRKFSLFKQLEVQPNVGFGMRMINKKGYEVTYSNGTPNLNQLELANVAYNSSFDQYDPFWQIGISLAYSRFYLNASLKLSLKSTTADDFEFEGVLQPNQMTQNFAGFSLGYKIWTQY</sequence>
<gene>
    <name evidence="2" type="ORF">AWW68_16565</name>
</gene>
<evidence type="ECO:0008006" key="4">
    <source>
        <dbReference type="Google" id="ProtNLM"/>
    </source>
</evidence>
<name>A0A150X6A0_9BACT</name>
<comment type="caution">
    <text evidence="2">The sequence shown here is derived from an EMBL/GenBank/DDBJ whole genome shotgun (WGS) entry which is preliminary data.</text>
</comment>
<evidence type="ECO:0000313" key="3">
    <source>
        <dbReference type="Proteomes" id="UP000075606"/>
    </source>
</evidence>
<dbReference type="Proteomes" id="UP000075606">
    <property type="component" value="Unassembled WGS sequence"/>
</dbReference>
<reference evidence="2 3" key="1">
    <citation type="submission" date="2016-01" db="EMBL/GenBank/DDBJ databases">
        <title>Genome sequencing of Roseivirga spongicola UST030701-084.</title>
        <authorList>
            <person name="Selvaratnam C."/>
            <person name="Thevarajoo S."/>
            <person name="Goh K.M."/>
            <person name="Ee R."/>
            <person name="Chan K.-G."/>
            <person name="Chong C.S."/>
        </authorList>
    </citation>
    <scope>NUCLEOTIDE SEQUENCE [LARGE SCALE GENOMIC DNA]</scope>
    <source>
        <strain evidence="2 3">UST030701-084</strain>
    </source>
</reference>
<organism evidence="2 3">
    <name type="scientific">Roseivirga spongicola</name>
    <dbReference type="NCBI Taxonomy" id="333140"/>
    <lineage>
        <taxon>Bacteria</taxon>
        <taxon>Pseudomonadati</taxon>
        <taxon>Bacteroidota</taxon>
        <taxon>Cytophagia</taxon>
        <taxon>Cytophagales</taxon>
        <taxon>Roseivirgaceae</taxon>
        <taxon>Roseivirga</taxon>
    </lineage>
</organism>
<keyword evidence="1" id="KW-0472">Membrane</keyword>
<dbReference type="RefSeq" id="WP_068224035.1">
    <property type="nucleotide sequence ID" value="NZ_LRPC01000028.1"/>
</dbReference>
<evidence type="ECO:0000256" key="1">
    <source>
        <dbReference type="SAM" id="Phobius"/>
    </source>
</evidence>
<dbReference type="EMBL" id="LRPC01000028">
    <property type="protein sequence ID" value="KYG74257.1"/>
    <property type="molecule type" value="Genomic_DNA"/>
</dbReference>
<dbReference type="Gene3D" id="2.40.160.20">
    <property type="match status" value="1"/>
</dbReference>
<keyword evidence="1" id="KW-0812">Transmembrane</keyword>
<keyword evidence="1" id="KW-1133">Transmembrane helix</keyword>
<proteinExistence type="predicted"/>
<accession>A0A150X6A0</accession>
<dbReference type="STRING" id="333140.AWW68_16565"/>
<protein>
    <recommendedName>
        <fullName evidence="4">Outer membrane protein beta-barrel domain-containing protein</fullName>
    </recommendedName>
</protein>
<dbReference type="AlphaFoldDB" id="A0A150X6A0"/>
<feature type="transmembrane region" description="Helical" evidence="1">
    <location>
        <begin position="6"/>
        <end position="24"/>
    </location>
</feature>
<keyword evidence="3" id="KW-1185">Reference proteome</keyword>
<evidence type="ECO:0000313" key="2">
    <source>
        <dbReference type="EMBL" id="KYG74257.1"/>
    </source>
</evidence>